<dbReference type="Gene3D" id="2.130.10.130">
    <property type="entry name" value="Integrin alpha, N-terminal"/>
    <property type="match status" value="3"/>
</dbReference>
<dbReference type="InterPro" id="IPR028994">
    <property type="entry name" value="Integrin_alpha_N"/>
</dbReference>
<organism evidence="5 6">
    <name type="scientific">Polaribacter reichenbachii</name>
    <dbReference type="NCBI Taxonomy" id="996801"/>
    <lineage>
        <taxon>Bacteria</taxon>
        <taxon>Pseudomonadati</taxon>
        <taxon>Bacteroidota</taxon>
        <taxon>Flavobacteriia</taxon>
        <taxon>Flavobacteriales</taxon>
        <taxon>Flavobacteriaceae</taxon>
    </lineage>
</organism>
<dbReference type="RefSeq" id="WP_068357333.1">
    <property type="nucleotide sequence ID" value="NZ_CP019337.1"/>
</dbReference>
<dbReference type="InterPro" id="IPR027039">
    <property type="entry name" value="Crtac1"/>
</dbReference>
<evidence type="ECO:0000313" key="5">
    <source>
        <dbReference type="EMBL" id="OBY67349.1"/>
    </source>
</evidence>
<evidence type="ECO:0000256" key="3">
    <source>
        <dbReference type="ARBA" id="ARBA00023180"/>
    </source>
</evidence>
<dbReference type="PROSITE" id="PS51257">
    <property type="entry name" value="PROKAR_LIPOPROTEIN"/>
    <property type="match status" value="1"/>
</dbReference>
<keyword evidence="2" id="KW-0677">Repeat</keyword>
<protein>
    <recommendedName>
        <fullName evidence="4">ASPIC/UnbV domain-containing protein</fullName>
    </recommendedName>
</protein>
<sequence>MKKGIFIFSTILIIACTNTKKEKPLFTIKNAGDTGINFKNSLVENRILNGILYEYFYNGGGVAVADFNGDNLQDVYFVSNLESNKLYLNKGKLKFEDVTDVSKVNGKKGFPTGVTIVDINSDGKQDIYVCKSGNYRNSDDRRNELYVNLGNDKNGNPIFKEDAKKYGLDLPNYSTQATFFDYDKDGDLDMFLINHGARPYESEAISRLMATQSPLQSSRLYQNDKGHYKDVSEESNIINNAISFGLGVAIGDLNNDTWPDVLVGNDFSEKDHLYLNQKDGTFKEVIKEATNHISYFSMGNDISDFNNDGWLDFISVDMMSEHNYDIKTSMSGMNPDRFYGLIDKGLHHQYMYNALQLNNGIPNIENQIPLFSDVAQMNGVSSTDWSWGPLMFDMDNDGWKDIFISNGIKRDFRNNDFIKHKKAKFDAFFSTHGQKTRKNQELARDLTMELINEMPIRNKPNYFFQNKKGKGFVKKNNDWVANYPTSSNGAAYADLDNDGDVDIIVNNTDDFALIYENNSRQLNTNNYIQIKLKGSKKNLNGIGARVILENNNEIQIQENYFSRGFQSAASANLHFGVGGEESIEKITVIWGDGKTKSYKNSKTNQTLILDYNDSKSIDVASKNSKKLFKDITKSSKLIHQHKENYFDDFKRESLLPHKMSQFGPALATSDVNGDGLDDIFIGGAKDSSGKLLIQLNNGTFKEKEISAFKKDKNYEDVGALFFDADSDGDVDLYVVSGGNEYDEGSKFLNDRLYENKGNGNFEITKAISSLGTSGSKVKAADFDKDGDVDLFVGGRQKPGHYPAPTTSFILRNDSELGKIKFTNVTNEIATPLLNIGMVTDAVWVDVDNNSWLDLMIVGEWMSPVLLKNNKGFFENVSEKSGFSKQVGWWFSIESADFDGDGDEDFVAGNLGLNYKYKATEKEPFEVYQKDFDNNGQLDIVLGYYDLGNLYPLRGRQCSSNQMPFIKEKFKDYDSFGEATLIDVYGNTNLKDAIHYKATSFATSYFENNGDGTFTVRPLGNIAQQSSVNAITINDFDNDGNLDMLLAGNLYASEVETPRNDGSIGVFLKGNGKGNFEEISASLSGLYINGDTKNTALISLTGDRKGIVFAKNNNYLQLIKILP</sequence>
<evidence type="ECO:0000256" key="2">
    <source>
        <dbReference type="ARBA" id="ARBA00022737"/>
    </source>
</evidence>
<dbReference type="InterPro" id="IPR013517">
    <property type="entry name" value="FG-GAP"/>
</dbReference>
<proteinExistence type="predicted"/>
<dbReference type="InterPro" id="IPR013519">
    <property type="entry name" value="Int_alpha_beta-p"/>
</dbReference>
<gene>
    <name evidence="5" type="ORF">LPB301_03140</name>
</gene>
<dbReference type="PANTHER" id="PTHR16026">
    <property type="entry name" value="CARTILAGE ACIDIC PROTEIN 1"/>
    <property type="match status" value="1"/>
</dbReference>
<evidence type="ECO:0000313" key="6">
    <source>
        <dbReference type="Proteomes" id="UP000092612"/>
    </source>
</evidence>
<dbReference type="PANTHER" id="PTHR16026:SF0">
    <property type="entry name" value="CARTILAGE ACIDIC PROTEIN 1"/>
    <property type="match status" value="1"/>
</dbReference>
<dbReference type="InterPro" id="IPR011519">
    <property type="entry name" value="UnbV_ASPIC"/>
</dbReference>
<dbReference type="SMART" id="SM00191">
    <property type="entry name" value="Int_alpha"/>
    <property type="match status" value="3"/>
</dbReference>
<comment type="caution">
    <text evidence="5">The sequence shown here is derived from an EMBL/GenBank/DDBJ whole genome shotgun (WGS) entry which is preliminary data.</text>
</comment>
<evidence type="ECO:0000259" key="4">
    <source>
        <dbReference type="Pfam" id="PF07593"/>
    </source>
</evidence>
<accession>A0A1B8U6A0</accession>
<dbReference type="AlphaFoldDB" id="A0A1B8U6A0"/>
<dbReference type="EMBL" id="LSFL01000005">
    <property type="protein sequence ID" value="OBY67349.1"/>
    <property type="molecule type" value="Genomic_DNA"/>
</dbReference>
<dbReference type="Pfam" id="PF07593">
    <property type="entry name" value="UnbV_ASPIC"/>
    <property type="match status" value="1"/>
</dbReference>
<evidence type="ECO:0000256" key="1">
    <source>
        <dbReference type="ARBA" id="ARBA00022729"/>
    </source>
</evidence>
<dbReference type="Proteomes" id="UP000092612">
    <property type="component" value="Unassembled WGS sequence"/>
</dbReference>
<dbReference type="STRING" id="996801.BW723_06350"/>
<dbReference type="Pfam" id="PF13517">
    <property type="entry name" value="FG-GAP_3"/>
    <property type="match status" value="4"/>
</dbReference>
<keyword evidence="6" id="KW-1185">Reference proteome</keyword>
<keyword evidence="1" id="KW-0732">Signal</keyword>
<dbReference type="OrthoDB" id="9816120at2"/>
<feature type="domain" description="ASPIC/UnbV" evidence="4">
    <location>
        <begin position="541"/>
        <end position="607"/>
    </location>
</feature>
<dbReference type="KEGG" id="prn:BW723_06350"/>
<dbReference type="SUPFAM" id="SSF69318">
    <property type="entry name" value="Integrin alpha N-terminal domain"/>
    <property type="match status" value="3"/>
</dbReference>
<keyword evidence="3" id="KW-0325">Glycoprotein</keyword>
<name>A0A1B8U6A0_9FLAO</name>
<reference evidence="6" key="1">
    <citation type="submission" date="2016-02" db="EMBL/GenBank/DDBJ databases">
        <title>Paenibacillus sp. LPB0068, isolated from Crassostrea gigas.</title>
        <authorList>
            <person name="Shin S.-K."/>
            <person name="Yi H."/>
        </authorList>
    </citation>
    <scope>NUCLEOTIDE SEQUENCE [LARGE SCALE GENOMIC DNA]</scope>
    <source>
        <strain evidence="6">KCTC 23969</strain>
    </source>
</reference>